<evidence type="ECO:0008006" key="5">
    <source>
        <dbReference type="Google" id="ProtNLM"/>
    </source>
</evidence>
<dbReference type="InterPro" id="IPR011989">
    <property type="entry name" value="ARM-like"/>
</dbReference>
<feature type="transmembrane region" description="Helical" evidence="2">
    <location>
        <begin position="1299"/>
        <end position="1315"/>
    </location>
</feature>
<dbReference type="SUPFAM" id="SSF48431">
    <property type="entry name" value="Lipovitellin-phosvitin complex, superhelical domain"/>
    <property type="match status" value="1"/>
</dbReference>
<evidence type="ECO:0000256" key="2">
    <source>
        <dbReference type="SAM" id="Phobius"/>
    </source>
</evidence>
<proteinExistence type="predicted"/>
<accession>A0ABY0HHI5</accession>
<keyword evidence="2" id="KW-0472">Membrane</keyword>
<protein>
    <recommendedName>
        <fullName evidence="5">Plastocyanin-like domain-containing protein</fullName>
    </recommendedName>
</protein>
<keyword evidence="2" id="KW-0812">Transmembrane</keyword>
<evidence type="ECO:0000313" key="3">
    <source>
        <dbReference type="EMBL" id="RYO93578.1"/>
    </source>
</evidence>
<organism evidence="3 4">
    <name type="scientific">Monosporascus cannonballus</name>
    <dbReference type="NCBI Taxonomy" id="155416"/>
    <lineage>
        <taxon>Eukaryota</taxon>
        <taxon>Fungi</taxon>
        <taxon>Dikarya</taxon>
        <taxon>Ascomycota</taxon>
        <taxon>Pezizomycotina</taxon>
        <taxon>Sordariomycetes</taxon>
        <taxon>Xylariomycetidae</taxon>
        <taxon>Xylariales</taxon>
        <taxon>Xylariales incertae sedis</taxon>
        <taxon>Monosporascus</taxon>
    </lineage>
</organism>
<dbReference type="InterPro" id="IPR011030">
    <property type="entry name" value="Lipovitellin_superhlx_dom"/>
</dbReference>
<feature type="region of interest" description="Disordered" evidence="1">
    <location>
        <begin position="1328"/>
        <end position="1349"/>
    </location>
</feature>
<keyword evidence="4" id="KW-1185">Reference proteome</keyword>
<dbReference type="Proteomes" id="UP000294003">
    <property type="component" value="Unassembled WGS sequence"/>
</dbReference>
<name>A0ABY0HHI5_9PEZI</name>
<dbReference type="Gene3D" id="1.25.10.10">
    <property type="entry name" value="Leucine-rich Repeat Variant"/>
    <property type="match status" value="1"/>
</dbReference>
<dbReference type="EMBL" id="QJNS01000017">
    <property type="protein sequence ID" value="RYO93578.1"/>
    <property type="molecule type" value="Genomic_DNA"/>
</dbReference>
<sequence>MPAFQPGMHYNYSIALGSSADVFNLQTNVDDPKLDGFDATATVFLNIYTEPLDQSPEPGTLIFNAQIQVPSCNVQQGSSSPGREGTFVRSPGAVTQACGLPAMDGPEPIVYVTQNLSSGEFCNVYWNQSVTAAWPGNEQDPAGFTKLVVSALRTLQAHYSPQEIFSVERPSRFGRLRNITYNYIGTISNSDDPCWQAEAESVNRDQYEYFQKQICWSSQGGVSHATTGDSAVVGSLDTPANLPLMSSILADFSIVMSQDNSATMYYDTQRLYNPGLGTVNDIGAGYLGSDLSTYIFTVDAQGVLVRWTLNGYVPTEKAIGNIQPTPFVTYAGISLPEMAAEVKHVWAVGARGAICSYNENSTSYIPLDPSEAYTDWKALDLGIGVRHVEPFHFPQGFRLPDGSILAEPEDGVLVVLANSSIISIPVTAANPFGQPRLVMNNKEIGRSALLGAAEVSLHIWYCQRYLPVCTNPDEVSYNPAIAAGAQPQRHAIVTPFDHAPLASLVFTGNNQWQPVGHPEMNDMTHMVNRLFLSLDDAGPLLEFRRAFASCNAPSINNLWLAIDTAHIMVANGENASALFSTIYDYPVSESIASHMSDIMLGNVANADSGPVRLTAVSQSPGLPCLPRIVGDALHSLSSANSTADGFLADAATNALAAFVGSPPCSFDPPNYEPPHSRVVNGLLEKSSKATNNEELLKTVYALANSRHPDVIDVARDLLNHTSSPMRVGAIRAIANVPSHRATTHLVHHILHNRDPHVRSFGMSALKHHQAEDSSYATRQILTALFRPFVKRLTTDLNGFAAFFQDRIAVGEADRHLARIGIGRVRVIQHAINATDASYGNSIFPPIIWGKELTGLNAKAMVSLVIDSNFDADGADLHTEAGIGGEIFETKFDIASAGIYAASNSRGVMSLTAWMAVFLLDVTTMRQVPYYVIAVQYQAACGGSCDSQSVYNLFSWGGIAMPPAIIDDRSSICESLVDVSHVAPSPSNREAALQQAIEAPLPENVGIAANPDSPDYCDCQVVPYNLRDAFVDYTPYFSTSGWSRTSLMPLHINSMWPSPLVNGVMLKFSLSGLDVVMGMDRDEVPMNKARRGVWQGPLPANCPGGCGQNWPHYLLDGTPRLTDGRLAMYHEDAAHPNLRYEVGDNVRIEFEPPAGQNHRVVYSRLENFTVASAHLLRTGSETSNLTSGILNAPLSVGGKATLYLRLASDLLENAMAVPDSGGGNDTWREAPVVAEFSHLVMHRLKPNLVWLAHSTAYVTPRIRRDIALLRHPLTAVPRDAILLIIRTLEQSYAALSMREYFFLGVIAALSVWFLVQRQRLTVTTPKIAKKRTRHDDKSTNTNWSNGEGTA</sequence>
<gene>
    <name evidence="3" type="ORF">DL762_001016</name>
</gene>
<reference evidence="3 4" key="1">
    <citation type="submission" date="2018-06" db="EMBL/GenBank/DDBJ databases">
        <title>Complete Genomes of Monosporascus.</title>
        <authorList>
            <person name="Robinson A.J."/>
            <person name="Natvig D.O."/>
        </authorList>
    </citation>
    <scope>NUCLEOTIDE SEQUENCE [LARGE SCALE GENOMIC DNA]</scope>
    <source>
        <strain evidence="3 4">CBS 609.92</strain>
    </source>
</reference>
<dbReference type="Pfam" id="PF13646">
    <property type="entry name" value="HEAT_2"/>
    <property type="match status" value="1"/>
</dbReference>
<evidence type="ECO:0000256" key="1">
    <source>
        <dbReference type="SAM" id="MobiDB-lite"/>
    </source>
</evidence>
<comment type="caution">
    <text evidence="3">The sequence shown here is derived from an EMBL/GenBank/DDBJ whole genome shotgun (WGS) entry which is preliminary data.</text>
</comment>
<evidence type="ECO:0000313" key="4">
    <source>
        <dbReference type="Proteomes" id="UP000294003"/>
    </source>
</evidence>
<keyword evidence="2" id="KW-1133">Transmembrane helix</keyword>
<feature type="compositionally biased region" description="Polar residues" evidence="1">
    <location>
        <begin position="1338"/>
        <end position="1349"/>
    </location>
</feature>